<protein>
    <submittedName>
        <fullName evidence="2">HD domain-containing protein</fullName>
    </submittedName>
</protein>
<dbReference type="Proteomes" id="UP001594351">
    <property type="component" value="Unassembled WGS sequence"/>
</dbReference>
<feature type="domain" description="RelA/SpoT" evidence="1">
    <location>
        <begin position="245"/>
        <end position="358"/>
    </location>
</feature>
<gene>
    <name evidence="2" type="ORF">ACFL27_05770</name>
</gene>
<organism evidence="2 3">
    <name type="scientific">candidate division CSSED10-310 bacterium</name>
    <dbReference type="NCBI Taxonomy" id="2855610"/>
    <lineage>
        <taxon>Bacteria</taxon>
        <taxon>Bacteria division CSSED10-310</taxon>
    </lineage>
</organism>
<dbReference type="CDD" id="cd05399">
    <property type="entry name" value="NT_Rel-Spo_like"/>
    <property type="match status" value="1"/>
</dbReference>
<dbReference type="EMBL" id="JBHPBY010000054">
    <property type="protein sequence ID" value="MFC1849700.1"/>
    <property type="molecule type" value="Genomic_DNA"/>
</dbReference>
<keyword evidence="3" id="KW-1185">Reference proteome</keyword>
<dbReference type="Gene3D" id="3.10.20.30">
    <property type="match status" value="1"/>
</dbReference>
<dbReference type="SUPFAM" id="SSF81301">
    <property type="entry name" value="Nucleotidyltransferase"/>
    <property type="match status" value="1"/>
</dbReference>
<dbReference type="InterPro" id="IPR007685">
    <property type="entry name" value="RelA_SpoT"/>
</dbReference>
<dbReference type="Pfam" id="PF04607">
    <property type="entry name" value="RelA_SpoT"/>
    <property type="match status" value="1"/>
</dbReference>
<dbReference type="Gene3D" id="1.10.3210.10">
    <property type="entry name" value="Hypothetical protein af1432"/>
    <property type="match status" value="1"/>
</dbReference>
<name>A0ABV6YU16_UNCC1</name>
<dbReference type="PANTHER" id="PTHR21262:SF31">
    <property type="entry name" value="GTP PYROPHOSPHOKINASE"/>
    <property type="match status" value="1"/>
</dbReference>
<accession>A0ABV6YU16</accession>
<evidence type="ECO:0000313" key="2">
    <source>
        <dbReference type="EMBL" id="MFC1849700.1"/>
    </source>
</evidence>
<reference evidence="2 3" key="1">
    <citation type="submission" date="2024-09" db="EMBL/GenBank/DDBJ databases">
        <title>Laminarin stimulates single cell rates of sulfate reduction while oxygen inhibits transcriptomic activity in coastal marine sediment.</title>
        <authorList>
            <person name="Lindsay M."/>
            <person name="Orcutt B."/>
            <person name="Emerson D."/>
            <person name="Stepanauskas R."/>
            <person name="D'Angelo T."/>
        </authorList>
    </citation>
    <scope>NUCLEOTIDE SEQUENCE [LARGE SCALE GENOMIC DNA]</scope>
    <source>
        <strain evidence="2">SAG AM-311-K15</strain>
    </source>
</reference>
<dbReference type="SUPFAM" id="SSF109604">
    <property type="entry name" value="HD-domain/PDEase-like"/>
    <property type="match status" value="1"/>
</dbReference>
<evidence type="ECO:0000313" key="3">
    <source>
        <dbReference type="Proteomes" id="UP001594351"/>
    </source>
</evidence>
<dbReference type="SMART" id="SM00954">
    <property type="entry name" value="RelA_SpoT"/>
    <property type="match status" value="1"/>
</dbReference>
<dbReference type="Pfam" id="PF13328">
    <property type="entry name" value="HD_4"/>
    <property type="match status" value="1"/>
</dbReference>
<dbReference type="Gene3D" id="3.30.460.10">
    <property type="entry name" value="Beta Polymerase, domain 2"/>
    <property type="match status" value="1"/>
</dbReference>
<dbReference type="InterPro" id="IPR012675">
    <property type="entry name" value="Beta-grasp_dom_sf"/>
</dbReference>
<proteinExistence type="predicted"/>
<dbReference type="InterPro" id="IPR012676">
    <property type="entry name" value="TGS-like"/>
</dbReference>
<dbReference type="InterPro" id="IPR004095">
    <property type="entry name" value="TGS"/>
</dbReference>
<comment type="caution">
    <text evidence="2">The sequence shown here is derived from an EMBL/GenBank/DDBJ whole genome shotgun (WGS) entry which is preliminary data.</text>
</comment>
<evidence type="ECO:0000259" key="1">
    <source>
        <dbReference type="SMART" id="SM00954"/>
    </source>
</evidence>
<dbReference type="SUPFAM" id="SSF81271">
    <property type="entry name" value="TGS-like"/>
    <property type="match status" value="1"/>
</dbReference>
<dbReference type="InterPro" id="IPR043519">
    <property type="entry name" value="NT_sf"/>
</dbReference>
<dbReference type="Pfam" id="PF02824">
    <property type="entry name" value="TGS"/>
    <property type="match status" value="1"/>
</dbReference>
<dbReference type="PANTHER" id="PTHR21262">
    <property type="entry name" value="GUANOSINE-3',5'-BIS DIPHOSPHATE 3'-PYROPHOSPHOHYDROLASE"/>
    <property type="match status" value="1"/>
</dbReference>
<sequence>MPAEETDTVTVEHQLAEKKGDRFVLHQSLRQSFPDSEITIVLEAYDFLLKQLGYEHPQHIRLVEILLEQKVDHITIAAALLVPTVWANASLVSTIKETFGSTIATLVEYIQKVEPVRTDSEKNRHDDMRTFLNSLTNDTRVIILRLGFRLVELENLVRYGNEENYFYLARETIDVFVPLADRLSMGALRKKLEDVCFRLLKPQQYQDLARMVSPIQAQDNTYLEILQDGVKLLLKQNNIKASISGRTKSLFSIYRKMSQLHKSLPEIMDRIGLRIVVASVPDCYKVLGIVHTHFRPIANTFDDYIGLPKENGYQSLHTCVYPVRQISHKPVEFQIRTRLMHLEAEFGIAAHWRYKSERQTSLERKEHLQWLRGLTQQHCDSTCHEEFITHLRQQVFNDQLVVFGAAGQFTRFPQGATVNDFVKRFSPPVAAGIIARVNGEIQPLQHPLQDGDTVELSSAQVPSEKIF</sequence>